<dbReference type="EMBL" id="JBHSAC010000037">
    <property type="protein sequence ID" value="MFC3931952.1"/>
    <property type="molecule type" value="Genomic_DNA"/>
</dbReference>
<reference evidence="3" key="1">
    <citation type="journal article" date="2019" name="Int. J. Syst. Evol. Microbiol.">
        <title>The Global Catalogue of Microorganisms (GCM) 10K type strain sequencing project: providing services to taxonomists for standard genome sequencing and annotation.</title>
        <authorList>
            <consortium name="The Broad Institute Genomics Platform"/>
            <consortium name="The Broad Institute Genome Sequencing Center for Infectious Disease"/>
            <person name="Wu L."/>
            <person name="Ma J."/>
        </authorList>
    </citation>
    <scope>NUCLEOTIDE SEQUENCE [LARGE SCALE GENOMIC DNA]</scope>
    <source>
        <strain evidence="3">CCUG 58728</strain>
    </source>
</reference>
<dbReference type="InterPro" id="IPR038595">
    <property type="entry name" value="LOR_sf"/>
</dbReference>
<comment type="caution">
    <text evidence="2">The sequence shown here is derived from an EMBL/GenBank/DDBJ whole genome shotgun (WGS) entry which is preliminary data.</text>
</comment>
<evidence type="ECO:0000313" key="3">
    <source>
        <dbReference type="Proteomes" id="UP001595901"/>
    </source>
</evidence>
<name>A0ABV8D0N4_9STRE</name>
<protein>
    <submittedName>
        <fullName evidence="2">LURP-one-related/scramblase family protein</fullName>
    </submittedName>
</protein>
<dbReference type="InterPro" id="IPR007612">
    <property type="entry name" value="LOR"/>
</dbReference>
<proteinExistence type="inferred from homology"/>
<dbReference type="Proteomes" id="UP001595901">
    <property type="component" value="Unassembled WGS sequence"/>
</dbReference>
<evidence type="ECO:0000256" key="1">
    <source>
        <dbReference type="ARBA" id="ARBA00005437"/>
    </source>
</evidence>
<dbReference type="SUPFAM" id="SSF54518">
    <property type="entry name" value="Tubby C-terminal domain-like"/>
    <property type="match status" value="1"/>
</dbReference>
<comment type="similarity">
    <text evidence="1">Belongs to the LOR family.</text>
</comment>
<accession>A0ABV8D0N4</accession>
<keyword evidence="3" id="KW-1185">Reference proteome</keyword>
<dbReference type="Gene3D" id="2.40.160.200">
    <property type="entry name" value="LURP1-related"/>
    <property type="match status" value="1"/>
</dbReference>
<evidence type="ECO:0000313" key="2">
    <source>
        <dbReference type="EMBL" id="MFC3931952.1"/>
    </source>
</evidence>
<dbReference type="InterPro" id="IPR025659">
    <property type="entry name" value="Tubby-like_C"/>
</dbReference>
<dbReference type="RefSeq" id="WP_380430837.1">
    <property type="nucleotide sequence ID" value="NZ_JBHSAC010000037.1"/>
</dbReference>
<gene>
    <name evidence="2" type="ORF">ACFOSE_04015</name>
</gene>
<sequence>MKNFQIKQKMWSLGGRFTISDELGLPTYQVEGSFFKIPKTFTIYDMQGQVVSQIEKKVWSWLPRFHVILQDGSSFWLKKDLSFFKPHYSIEDLGLEIKGNFWGMNFELLRGGQLIARISQEWFRMTSTYNIEVYDDVYSDLIISLVIAIDYVKAMESSSSNAGARGS</sequence>
<dbReference type="Pfam" id="PF04525">
    <property type="entry name" value="LOR"/>
    <property type="match status" value="1"/>
</dbReference>
<organism evidence="2 3">
    <name type="scientific">Streptococcus dentapri</name>
    <dbReference type="NCBI Taxonomy" id="573564"/>
    <lineage>
        <taxon>Bacteria</taxon>
        <taxon>Bacillati</taxon>
        <taxon>Bacillota</taxon>
        <taxon>Bacilli</taxon>
        <taxon>Lactobacillales</taxon>
        <taxon>Streptococcaceae</taxon>
        <taxon>Streptococcus</taxon>
    </lineage>
</organism>